<comment type="caution">
    <text evidence="4">The sequence shown here is derived from an EMBL/GenBank/DDBJ whole genome shotgun (WGS) entry which is preliminary data.</text>
</comment>
<sequence length="216" mass="23570">MKTRNDRVQQRGCGALWGPPCGFFYGPFYRAGHVVDCGSNNISTFDLTGTPTTARASQQNKPAPKKEVETKRLPSEAGLVLPMVMIFLAVMTFIGVTVIRNVTSGEKMAGNAHSQQMAFQAAEMALRICELDLQTHIRAGTTSEYIHSEFVPIPIKPEGVKTAPACKAMDISDRLVLGPTEVSKDENLHVYQVTARGTGPTDLTVVMLQSSLRFKI</sequence>
<evidence type="ECO:0000256" key="2">
    <source>
        <dbReference type="SAM" id="Phobius"/>
    </source>
</evidence>
<feature type="transmembrane region" description="Helical" evidence="2">
    <location>
        <begin position="79"/>
        <end position="99"/>
    </location>
</feature>
<dbReference type="Proteomes" id="UP000571084">
    <property type="component" value="Unassembled WGS sequence"/>
</dbReference>
<dbReference type="RefSeq" id="WP_168055925.1">
    <property type="nucleotide sequence ID" value="NZ_JAAOZT010000007.1"/>
</dbReference>
<keyword evidence="5" id="KW-1185">Reference proteome</keyword>
<dbReference type="EMBL" id="JACHHQ010000005">
    <property type="protein sequence ID" value="MBB5200585.1"/>
    <property type="molecule type" value="Genomic_DNA"/>
</dbReference>
<dbReference type="AlphaFoldDB" id="A0A840RS25"/>
<evidence type="ECO:0000313" key="5">
    <source>
        <dbReference type="Proteomes" id="UP000571084"/>
    </source>
</evidence>
<gene>
    <name evidence="4" type="ORF">HNR39_002427</name>
</gene>
<keyword evidence="2" id="KW-0472">Membrane</keyword>
<feature type="domain" description="Type 4 fimbrial biogenesis protein PilX N-terminal" evidence="3">
    <location>
        <begin position="78"/>
        <end position="127"/>
    </location>
</feature>
<reference evidence="4 5" key="1">
    <citation type="submission" date="2020-08" db="EMBL/GenBank/DDBJ databases">
        <title>Genomic Encyclopedia of Type Strains, Phase IV (KMG-IV): sequencing the most valuable type-strain genomes for metagenomic binning, comparative biology and taxonomic classification.</title>
        <authorList>
            <person name="Goeker M."/>
        </authorList>
    </citation>
    <scope>NUCLEOTIDE SEQUENCE [LARGE SCALE GENOMIC DNA]</scope>
    <source>
        <strain evidence="4 5">DSM 23240</strain>
    </source>
</reference>
<feature type="compositionally biased region" description="Polar residues" evidence="1">
    <location>
        <begin position="49"/>
        <end position="61"/>
    </location>
</feature>
<evidence type="ECO:0000256" key="1">
    <source>
        <dbReference type="SAM" id="MobiDB-lite"/>
    </source>
</evidence>
<evidence type="ECO:0000259" key="3">
    <source>
        <dbReference type="Pfam" id="PF14341"/>
    </source>
</evidence>
<dbReference type="InterPro" id="IPR025746">
    <property type="entry name" value="PilX_N_dom"/>
</dbReference>
<evidence type="ECO:0000313" key="4">
    <source>
        <dbReference type="EMBL" id="MBB5200585.1"/>
    </source>
</evidence>
<name>A0A840RS25_9BURK</name>
<dbReference type="Pfam" id="PF14341">
    <property type="entry name" value="PilX_N"/>
    <property type="match status" value="1"/>
</dbReference>
<accession>A0A840RS25</accession>
<protein>
    <submittedName>
        <fullName evidence="4">Tfp pilus assembly protein PilX</fullName>
    </submittedName>
</protein>
<keyword evidence="2" id="KW-0812">Transmembrane</keyword>
<organism evidence="4 5">
    <name type="scientific">Glaciimonas immobilis</name>
    <dbReference type="NCBI Taxonomy" id="728004"/>
    <lineage>
        <taxon>Bacteria</taxon>
        <taxon>Pseudomonadati</taxon>
        <taxon>Pseudomonadota</taxon>
        <taxon>Betaproteobacteria</taxon>
        <taxon>Burkholderiales</taxon>
        <taxon>Oxalobacteraceae</taxon>
        <taxon>Glaciimonas</taxon>
    </lineage>
</organism>
<proteinExistence type="predicted"/>
<keyword evidence="2" id="KW-1133">Transmembrane helix</keyword>
<feature type="region of interest" description="Disordered" evidence="1">
    <location>
        <begin position="49"/>
        <end position="71"/>
    </location>
</feature>